<keyword evidence="1" id="KW-0805">Transcription regulation</keyword>
<feature type="region of interest" description="Disordered" evidence="5">
    <location>
        <begin position="160"/>
        <end position="229"/>
    </location>
</feature>
<evidence type="ECO:0000256" key="5">
    <source>
        <dbReference type="SAM" id="MobiDB-lite"/>
    </source>
</evidence>
<dbReference type="PANTHER" id="PTHR43214:SF24">
    <property type="entry name" value="TRANSCRIPTIONAL REGULATORY PROTEIN NARL-RELATED"/>
    <property type="match status" value="1"/>
</dbReference>
<dbReference type="PANTHER" id="PTHR43214">
    <property type="entry name" value="TWO-COMPONENT RESPONSE REGULATOR"/>
    <property type="match status" value="1"/>
</dbReference>
<feature type="compositionally biased region" description="Low complexity" evidence="5">
    <location>
        <begin position="165"/>
        <end position="177"/>
    </location>
</feature>
<evidence type="ECO:0000313" key="8">
    <source>
        <dbReference type="Proteomes" id="UP001596096"/>
    </source>
</evidence>
<evidence type="ECO:0000313" key="7">
    <source>
        <dbReference type="EMBL" id="MFC5820454.1"/>
    </source>
</evidence>
<evidence type="ECO:0000256" key="3">
    <source>
        <dbReference type="ARBA" id="ARBA00023163"/>
    </source>
</evidence>
<feature type="compositionally biased region" description="Low complexity" evidence="5">
    <location>
        <begin position="199"/>
        <end position="218"/>
    </location>
</feature>
<evidence type="ECO:0000256" key="4">
    <source>
        <dbReference type="PROSITE-ProRule" id="PRU00169"/>
    </source>
</evidence>
<feature type="domain" description="Response regulatory" evidence="6">
    <location>
        <begin position="1"/>
        <end position="70"/>
    </location>
</feature>
<evidence type="ECO:0000256" key="2">
    <source>
        <dbReference type="ARBA" id="ARBA00023125"/>
    </source>
</evidence>
<dbReference type="EMBL" id="JBHSNW010000025">
    <property type="protein sequence ID" value="MFC5820454.1"/>
    <property type="molecule type" value="Genomic_DNA"/>
</dbReference>
<accession>A0ABW1C5S0</accession>
<dbReference type="InterPro" id="IPR058245">
    <property type="entry name" value="NreC/VraR/RcsB-like_REC"/>
</dbReference>
<dbReference type="Gene3D" id="3.40.50.2300">
    <property type="match status" value="1"/>
</dbReference>
<evidence type="ECO:0000256" key="1">
    <source>
        <dbReference type="ARBA" id="ARBA00023015"/>
    </source>
</evidence>
<sequence length="229" mass="23318">MVLMDVRMPAMDGIEATRRICAARPETRVLIVTTFDLDEYVHGALQAGAAGFLLKDTPPADLLRGIGVVAAGESLLAPTVTRRPPPGAGDESFIPSARPGTPLPSPLGTAADLRRPVVHDGRRGVARPAVSGAGAGGSFRDPGAVLESAAFGKRLPGVGRCASERSSLAPASWPAPSRRCRPRTPPPPGTRPNPHRRSAPAPSSPTGPATPAAASATAPTPPAPTPSSP</sequence>
<keyword evidence="3" id="KW-0804">Transcription</keyword>
<protein>
    <submittedName>
        <fullName evidence="7">Response regulator</fullName>
    </submittedName>
</protein>
<dbReference type="InterPro" id="IPR001789">
    <property type="entry name" value="Sig_transdc_resp-reg_receiver"/>
</dbReference>
<comment type="caution">
    <text evidence="7">The sequence shown here is derived from an EMBL/GenBank/DDBJ whole genome shotgun (WGS) entry which is preliminary data.</text>
</comment>
<dbReference type="SUPFAM" id="SSF52172">
    <property type="entry name" value="CheY-like"/>
    <property type="match status" value="1"/>
</dbReference>
<feature type="compositionally biased region" description="Pro residues" evidence="5">
    <location>
        <begin position="219"/>
        <end position="229"/>
    </location>
</feature>
<dbReference type="PROSITE" id="PS50110">
    <property type="entry name" value="RESPONSE_REGULATORY"/>
    <property type="match status" value="1"/>
</dbReference>
<gene>
    <name evidence="7" type="ORF">ACFPUY_35595</name>
</gene>
<dbReference type="RefSeq" id="WP_372452514.1">
    <property type="nucleotide sequence ID" value="NZ_JAHKRN010000054.1"/>
</dbReference>
<feature type="modified residue" description="4-aspartylphosphate" evidence="4">
    <location>
        <position position="5"/>
    </location>
</feature>
<evidence type="ECO:0000259" key="6">
    <source>
        <dbReference type="PROSITE" id="PS50110"/>
    </source>
</evidence>
<dbReference type="Proteomes" id="UP001596096">
    <property type="component" value="Unassembled WGS sequence"/>
</dbReference>
<name>A0ABW1C5S0_9ACTN</name>
<organism evidence="7 8">
    <name type="scientific">Nonomuraea harbinensis</name>
    <dbReference type="NCBI Taxonomy" id="1286938"/>
    <lineage>
        <taxon>Bacteria</taxon>
        <taxon>Bacillati</taxon>
        <taxon>Actinomycetota</taxon>
        <taxon>Actinomycetes</taxon>
        <taxon>Streptosporangiales</taxon>
        <taxon>Streptosporangiaceae</taxon>
        <taxon>Nonomuraea</taxon>
    </lineage>
</organism>
<dbReference type="Pfam" id="PF00072">
    <property type="entry name" value="Response_reg"/>
    <property type="match status" value="1"/>
</dbReference>
<dbReference type="InterPro" id="IPR011006">
    <property type="entry name" value="CheY-like_superfamily"/>
</dbReference>
<keyword evidence="4" id="KW-0597">Phosphoprotein</keyword>
<keyword evidence="2" id="KW-0238">DNA-binding</keyword>
<keyword evidence="8" id="KW-1185">Reference proteome</keyword>
<proteinExistence type="predicted"/>
<reference evidence="8" key="1">
    <citation type="journal article" date="2019" name="Int. J. Syst. Evol. Microbiol.">
        <title>The Global Catalogue of Microorganisms (GCM) 10K type strain sequencing project: providing services to taxonomists for standard genome sequencing and annotation.</title>
        <authorList>
            <consortium name="The Broad Institute Genomics Platform"/>
            <consortium name="The Broad Institute Genome Sequencing Center for Infectious Disease"/>
            <person name="Wu L."/>
            <person name="Ma J."/>
        </authorList>
    </citation>
    <scope>NUCLEOTIDE SEQUENCE [LARGE SCALE GENOMIC DNA]</scope>
    <source>
        <strain evidence="8">CGMCC 4.7106</strain>
    </source>
</reference>
<feature type="region of interest" description="Disordered" evidence="5">
    <location>
        <begin position="79"/>
        <end position="110"/>
    </location>
</feature>
<dbReference type="CDD" id="cd17535">
    <property type="entry name" value="REC_NarL-like"/>
    <property type="match status" value="1"/>
</dbReference>
<dbReference type="InterPro" id="IPR039420">
    <property type="entry name" value="WalR-like"/>
</dbReference>